<sequence length="153" mass="16293">MPRVVCSSDTQENSLPSSNFSRESNGSHLGVERPFGVVGQPGRLSLESSRPLAWEQSTAPFGAVVGMKFSLAGVLDSVPLATDNKGPSSPGHAKRRKNAIKLKRMAGDKNALVSAGRPMDDDHIDLAKGATRCKLTMTILLGILQFPTCTRSC</sequence>
<evidence type="ECO:0000313" key="3">
    <source>
        <dbReference type="Proteomes" id="UP001604277"/>
    </source>
</evidence>
<comment type="caution">
    <text evidence="2">The sequence shown here is derived from an EMBL/GenBank/DDBJ whole genome shotgun (WGS) entry which is preliminary data.</text>
</comment>
<dbReference type="Proteomes" id="UP001604277">
    <property type="component" value="Unassembled WGS sequence"/>
</dbReference>
<accession>A0ABD1TQC0</accession>
<dbReference type="AlphaFoldDB" id="A0ABD1TQC0"/>
<evidence type="ECO:0000313" key="2">
    <source>
        <dbReference type="EMBL" id="KAL2514930.1"/>
    </source>
</evidence>
<organism evidence="2 3">
    <name type="scientific">Forsythia ovata</name>
    <dbReference type="NCBI Taxonomy" id="205694"/>
    <lineage>
        <taxon>Eukaryota</taxon>
        <taxon>Viridiplantae</taxon>
        <taxon>Streptophyta</taxon>
        <taxon>Embryophyta</taxon>
        <taxon>Tracheophyta</taxon>
        <taxon>Spermatophyta</taxon>
        <taxon>Magnoliopsida</taxon>
        <taxon>eudicotyledons</taxon>
        <taxon>Gunneridae</taxon>
        <taxon>Pentapetalae</taxon>
        <taxon>asterids</taxon>
        <taxon>lamiids</taxon>
        <taxon>Lamiales</taxon>
        <taxon>Oleaceae</taxon>
        <taxon>Forsythieae</taxon>
        <taxon>Forsythia</taxon>
    </lineage>
</organism>
<gene>
    <name evidence="2" type="ORF">Fot_28901</name>
</gene>
<reference evidence="3" key="1">
    <citation type="submission" date="2024-07" db="EMBL/GenBank/DDBJ databases">
        <title>Two chromosome-level genome assemblies of Korean endemic species Abeliophyllum distichum and Forsythia ovata (Oleaceae).</title>
        <authorList>
            <person name="Jang H."/>
        </authorList>
    </citation>
    <scope>NUCLEOTIDE SEQUENCE [LARGE SCALE GENOMIC DNA]</scope>
</reference>
<dbReference type="EMBL" id="JBFOLJ010000008">
    <property type="protein sequence ID" value="KAL2514930.1"/>
    <property type="molecule type" value="Genomic_DNA"/>
</dbReference>
<feature type="region of interest" description="Disordered" evidence="1">
    <location>
        <begin position="1"/>
        <end position="34"/>
    </location>
</feature>
<feature type="compositionally biased region" description="Polar residues" evidence="1">
    <location>
        <begin position="7"/>
        <end position="27"/>
    </location>
</feature>
<name>A0ABD1TQC0_9LAMI</name>
<protein>
    <submittedName>
        <fullName evidence="2">Uncharacterized protein</fullName>
    </submittedName>
</protein>
<proteinExistence type="predicted"/>
<keyword evidence="3" id="KW-1185">Reference proteome</keyword>
<evidence type="ECO:0000256" key="1">
    <source>
        <dbReference type="SAM" id="MobiDB-lite"/>
    </source>
</evidence>